<proteinExistence type="predicted"/>
<dbReference type="KEGG" id="dpt:Deipr_1616"/>
<accession>F0RKH5</accession>
<feature type="signal peptide" evidence="1">
    <location>
        <begin position="1"/>
        <end position="20"/>
    </location>
</feature>
<sequence>MQAKVTMMTVLLGLASPALAQQATAAANTPQATMQRFCKDLGQQNWKVALGNMVGLKQSAVNQLVGTLAGDAATAQVMDQLMAKSRCEVTGGQGNQVRLRVSGTDALLVAEGVMNDEAFLQVALANMQGRASDAAMESAVIQAMQWQYQSGKVPALTQTVDIEMERVRGRWMPADDSMEKLMDGLMGGLSRLDEYSTAE</sequence>
<dbReference type="RefSeq" id="WP_013615362.1">
    <property type="nucleotide sequence ID" value="NC_015161.1"/>
</dbReference>
<gene>
    <name evidence="2" type="ordered locus">Deipr_1616</name>
</gene>
<feature type="chain" id="PRO_5003257701" evidence="1">
    <location>
        <begin position="21"/>
        <end position="199"/>
    </location>
</feature>
<dbReference type="Proteomes" id="UP000007718">
    <property type="component" value="Chromosome"/>
</dbReference>
<name>F0RKH5_DEIPM</name>
<evidence type="ECO:0000313" key="3">
    <source>
        <dbReference type="Proteomes" id="UP000007718"/>
    </source>
</evidence>
<protein>
    <submittedName>
        <fullName evidence="2">Uncharacterized protein</fullName>
    </submittedName>
</protein>
<dbReference type="STRING" id="693977.Deipr_1616"/>
<reference evidence="3" key="1">
    <citation type="submission" date="2011-02" db="EMBL/GenBank/DDBJ databases">
        <title>The complete sequence of chromosome of Deinococcus proteolyticus DSM 20540.</title>
        <authorList>
            <consortium name="US DOE Joint Genome Institute (JGI-PGF)"/>
            <person name="Lucas S."/>
            <person name="Copeland A."/>
            <person name="Lapidus A."/>
            <person name="Bruce D."/>
            <person name="Goodwin L."/>
            <person name="Pitluck S."/>
            <person name="Kyrpides N."/>
            <person name="Mavromatis K."/>
            <person name="Pagani I."/>
            <person name="Ivanova N."/>
            <person name="Ovchinnikova G."/>
            <person name="Zeytun A."/>
            <person name="Detter J.C."/>
            <person name="Han C."/>
            <person name="Land M."/>
            <person name="Hauser L."/>
            <person name="Markowitz V."/>
            <person name="Cheng J.-F."/>
            <person name="Hugenholtz P."/>
            <person name="Woyke T."/>
            <person name="Wu D."/>
            <person name="Pukall R."/>
            <person name="Steenblock K."/>
            <person name="Brambilla E."/>
            <person name="Klenk H.-P."/>
            <person name="Eisen J.A."/>
        </authorList>
    </citation>
    <scope>NUCLEOTIDE SEQUENCE [LARGE SCALE GENOMIC DNA]</scope>
    <source>
        <strain evidence="3">ATCC 35074 / DSM 20540 / JCM 6276 / NBRC 101906 / NCIMB 13154 / VKM Ac-1939 / CCM 2703 / MRP</strain>
    </source>
</reference>
<keyword evidence="3" id="KW-1185">Reference proteome</keyword>
<dbReference type="HOGENOM" id="CLU_1370220_0_0_0"/>
<keyword evidence="1" id="KW-0732">Signal</keyword>
<evidence type="ECO:0000256" key="1">
    <source>
        <dbReference type="SAM" id="SignalP"/>
    </source>
</evidence>
<evidence type="ECO:0000313" key="2">
    <source>
        <dbReference type="EMBL" id="ADY26754.1"/>
    </source>
</evidence>
<dbReference type="EMBL" id="CP002536">
    <property type="protein sequence ID" value="ADY26754.1"/>
    <property type="molecule type" value="Genomic_DNA"/>
</dbReference>
<reference evidence="2 3" key="2">
    <citation type="journal article" date="2012" name="Stand. Genomic Sci.">
        <title>Complete genome sequence of the orange-red pigmented, radioresistant Deinococcus proteolyticus type strain (MRP(T)).</title>
        <authorList>
            <person name="Copeland A."/>
            <person name="Zeytun A."/>
            <person name="Yassawong M."/>
            <person name="Nolan M."/>
            <person name="Lucas S."/>
            <person name="Hammon N."/>
            <person name="Deshpande S."/>
            <person name="Cheng J.F."/>
            <person name="Han C."/>
            <person name="Tapia R."/>
            <person name="Goodwin L.A."/>
            <person name="Pitluck S."/>
            <person name="Mavromatis K."/>
            <person name="Liolios K."/>
            <person name="Pagani I."/>
            <person name="Ivanova N."/>
            <person name="Mikhailova N."/>
            <person name="Pati A."/>
            <person name="Chen A."/>
            <person name="Palaniappan K."/>
            <person name="Land M."/>
            <person name="Hauser L."/>
            <person name="Jeffries C.D."/>
            <person name="Brambilla E.M."/>
            <person name="Rohde M."/>
            <person name="Sikorski J."/>
            <person name="Pukall R."/>
            <person name="Goker M."/>
            <person name="Detter J.C."/>
            <person name="Woyke T."/>
            <person name="Bristow J."/>
            <person name="Eisen J.A."/>
            <person name="Markowitz V."/>
            <person name="Hugenholtz P."/>
            <person name="Kyrpides N.C."/>
            <person name="Klenk H.P."/>
            <person name="Lapidus A."/>
        </authorList>
    </citation>
    <scope>NUCLEOTIDE SEQUENCE [LARGE SCALE GENOMIC DNA]</scope>
    <source>
        <strain evidence="3">ATCC 35074 / DSM 20540 / JCM 6276 / NBRC 101906 / NCIMB 13154 / VKM Ac-1939 / CCM 2703 / MRP</strain>
    </source>
</reference>
<dbReference type="AlphaFoldDB" id="F0RKH5"/>
<organism evidence="2 3">
    <name type="scientific">Deinococcus proteolyticus (strain ATCC 35074 / DSM 20540 / JCM 6276 / NBRC 101906 / NCIMB 13154 / VKM Ac-1939 / CCM 2703 / MRP)</name>
    <dbReference type="NCBI Taxonomy" id="693977"/>
    <lineage>
        <taxon>Bacteria</taxon>
        <taxon>Thermotogati</taxon>
        <taxon>Deinococcota</taxon>
        <taxon>Deinococci</taxon>
        <taxon>Deinococcales</taxon>
        <taxon>Deinococcaceae</taxon>
        <taxon>Deinococcus</taxon>
    </lineage>
</organism>